<accession>A0ABW4RDK8</accession>
<protein>
    <recommendedName>
        <fullName evidence="2">CD-NTase-associated protein 15 domain-containing protein</fullName>
    </recommendedName>
</protein>
<dbReference type="Pfam" id="PF18153">
    <property type="entry name" value="Cap15_CD_rec"/>
    <property type="match status" value="1"/>
</dbReference>
<name>A0ABW4RDK8_9RHOB</name>
<dbReference type="Proteomes" id="UP001597213">
    <property type="component" value="Unassembled WGS sequence"/>
</dbReference>
<reference evidence="4" key="1">
    <citation type="journal article" date="2019" name="Int. J. Syst. Evol. Microbiol.">
        <title>The Global Catalogue of Microorganisms (GCM) 10K type strain sequencing project: providing services to taxonomists for standard genome sequencing and annotation.</title>
        <authorList>
            <consortium name="The Broad Institute Genomics Platform"/>
            <consortium name="The Broad Institute Genome Sequencing Center for Infectious Disease"/>
            <person name="Wu L."/>
            <person name="Ma J."/>
        </authorList>
    </citation>
    <scope>NUCLEOTIDE SEQUENCE [LARGE SCALE GENOMIC DNA]</scope>
    <source>
        <strain evidence="4">CCUG 56029</strain>
    </source>
</reference>
<keyword evidence="4" id="KW-1185">Reference proteome</keyword>
<dbReference type="InterPro" id="IPR041208">
    <property type="entry name" value="Cap15"/>
</dbReference>
<keyword evidence="1" id="KW-0472">Membrane</keyword>
<comment type="caution">
    <text evidence="3">The sequence shown here is derived from an EMBL/GenBank/DDBJ whole genome shotgun (WGS) entry which is preliminary data.</text>
</comment>
<feature type="transmembrane region" description="Helical" evidence="1">
    <location>
        <begin position="49"/>
        <end position="68"/>
    </location>
</feature>
<evidence type="ECO:0000259" key="2">
    <source>
        <dbReference type="Pfam" id="PF18153"/>
    </source>
</evidence>
<feature type="domain" description="CD-NTase-associated protein 15" evidence="2">
    <location>
        <begin position="88"/>
        <end position="157"/>
    </location>
</feature>
<keyword evidence="1" id="KW-1133">Transmembrane helix</keyword>
<dbReference type="EMBL" id="JBHUEN010000053">
    <property type="protein sequence ID" value="MFD1883819.1"/>
    <property type="molecule type" value="Genomic_DNA"/>
</dbReference>
<gene>
    <name evidence="3" type="ORF">ACFSCT_19075</name>
</gene>
<sequence length="159" mass="17873">MFASSTLLTAMFRVINFTYLLRYVAIATATLSILAYWGAEKILQIELPIARLFSVAPWVALIIILFITTNSTSRATWRLLNKLNSSLYPDLNGTWEGEIDIEEGQKIPARAVIRQNLIEVQIDLHTATSKSLTLETTPVIAAGQFKLYYTYRSTPSNLT</sequence>
<evidence type="ECO:0000313" key="3">
    <source>
        <dbReference type="EMBL" id="MFD1883819.1"/>
    </source>
</evidence>
<keyword evidence="1" id="KW-0812">Transmembrane</keyword>
<organism evidence="3 4">
    <name type="scientific">Paracoccus pacificus</name>
    <dbReference type="NCBI Taxonomy" id="1463598"/>
    <lineage>
        <taxon>Bacteria</taxon>
        <taxon>Pseudomonadati</taxon>
        <taxon>Pseudomonadota</taxon>
        <taxon>Alphaproteobacteria</taxon>
        <taxon>Rhodobacterales</taxon>
        <taxon>Paracoccaceae</taxon>
        <taxon>Paracoccus</taxon>
    </lineage>
</organism>
<feature type="transmembrane region" description="Helical" evidence="1">
    <location>
        <begin position="20"/>
        <end position="37"/>
    </location>
</feature>
<dbReference type="RefSeq" id="WP_379145462.1">
    <property type="nucleotide sequence ID" value="NZ_JBHUEN010000053.1"/>
</dbReference>
<proteinExistence type="predicted"/>
<evidence type="ECO:0000313" key="4">
    <source>
        <dbReference type="Proteomes" id="UP001597213"/>
    </source>
</evidence>
<evidence type="ECO:0000256" key="1">
    <source>
        <dbReference type="SAM" id="Phobius"/>
    </source>
</evidence>